<name>A0ABD3SHM5_9STRA</name>
<evidence type="ECO:0000313" key="2">
    <source>
        <dbReference type="EMBL" id="KAL3823931.1"/>
    </source>
</evidence>
<dbReference type="AlphaFoldDB" id="A0ABD3SHM5"/>
<proteinExistence type="predicted"/>
<organism evidence="2 3">
    <name type="scientific">Cyclostephanos tholiformis</name>
    <dbReference type="NCBI Taxonomy" id="382380"/>
    <lineage>
        <taxon>Eukaryota</taxon>
        <taxon>Sar</taxon>
        <taxon>Stramenopiles</taxon>
        <taxon>Ochrophyta</taxon>
        <taxon>Bacillariophyta</taxon>
        <taxon>Coscinodiscophyceae</taxon>
        <taxon>Thalassiosirophycidae</taxon>
        <taxon>Stephanodiscales</taxon>
        <taxon>Stephanodiscaceae</taxon>
        <taxon>Cyclostephanos</taxon>
    </lineage>
</organism>
<dbReference type="EMBL" id="JALLPB020000026">
    <property type="protein sequence ID" value="KAL3823931.1"/>
    <property type="molecule type" value="Genomic_DNA"/>
</dbReference>
<evidence type="ECO:0000256" key="1">
    <source>
        <dbReference type="SAM" id="MobiDB-lite"/>
    </source>
</evidence>
<comment type="caution">
    <text evidence="2">The sequence shown here is derived from an EMBL/GenBank/DDBJ whole genome shotgun (WGS) entry which is preliminary data.</text>
</comment>
<evidence type="ECO:0000313" key="3">
    <source>
        <dbReference type="Proteomes" id="UP001530377"/>
    </source>
</evidence>
<feature type="compositionally biased region" description="Polar residues" evidence="1">
    <location>
        <begin position="1"/>
        <end position="13"/>
    </location>
</feature>
<keyword evidence="3" id="KW-1185">Reference proteome</keyword>
<gene>
    <name evidence="2" type="ORF">ACHAXA_007902</name>
</gene>
<dbReference type="Proteomes" id="UP001530377">
    <property type="component" value="Unassembled WGS sequence"/>
</dbReference>
<accession>A0ABD3SHM5</accession>
<feature type="region of interest" description="Disordered" evidence="1">
    <location>
        <begin position="53"/>
        <end position="88"/>
    </location>
</feature>
<reference evidence="2 3" key="1">
    <citation type="submission" date="2024-10" db="EMBL/GenBank/DDBJ databases">
        <title>Updated reference genomes for cyclostephanoid diatoms.</title>
        <authorList>
            <person name="Roberts W.R."/>
            <person name="Alverson A.J."/>
        </authorList>
    </citation>
    <scope>NUCLEOTIDE SEQUENCE [LARGE SCALE GENOMIC DNA]</scope>
    <source>
        <strain evidence="2 3">AJA228-03</strain>
    </source>
</reference>
<feature type="region of interest" description="Disordered" evidence="1">
    <location>
        <begin position="1"/>
        <end position="25"/>
    </location>
</feature>
<protein>
    <submittedName>
        <fullName evidence="2">Uncharacterized protein</fullName>
    </submittedName>
</protein>
<sequence>MSKVLENTNNSLSAVRGGIDGMNGETSAGNDIIESAAATMLWKRGQFRKIERRFQQPEIDASAAAGGDADTKNTSPRTPSWPVWPTDGDVPLAIDNYDDVQPIWKGMESRVTKRKSLTLMQRGGISGRRNVRRSDEDMWLEAGVYDDNEDRSKND</sequence>